<organism evidence="3 4">
    <name type="scientific">Candidatus Kuenenbacteria bacterium CG08_land_8_20_14_0_20_37_23</name>
    <dbReference type="NCBI Taxonomy" id="1974617"/>
    <lineage>
        <taxon>Bacteria</taxon>
        <taxon>Candidatus Kueneniibacteriota</taxon>
    </lineage>
</organism>
<feature type="domain" description="DUF2341" evidence="2">
    <location>
        <begin position="320"/>
        <end position="390"/>
    </location>
</feature>
<dbReference type="NCBIfam" id="TIGR02532">
    <property type="entry name" value="IV_pilin_GFxxxE"/>
    <property type="match status" value="1"/>
</dbReference>
<dbReference type="Gene3D" id="2.60.40.1120">
    <property type="entry name" value="Carboxypeptidase-like, regulatory domain"/>
    <property type="match status" value="1"/>
</dbReference>
<sequence length="762" mass="85672">MLKQKKSNPNNKSSNRHFGFTLLEVMIGILILAIVSLSLYELIKFTLNVLWESKTKITATQLANQKIEMARDFDYIDVGTTNGIPTGIIPAAEIITRNGIDYTVTTDIQYVDDPFDGTIGGDPNDILNTDYKKMRVQVSWPYRLTHKPVTLITNIAPIGLESEASGGTLKILVYNANGEPVPQANVSIQNSLVIPNININTLTDNQGYVVLPGSPESTEGYEIIVTKNGYSTDQTHNATPELPTPEKPPASVFENQTTNISFAIDELSNLTVGTVVNTYEDWWNNAWNFRQPVYIYGPASTQYNYTVAINIAYDSDMQNDFDDIRFTDQSGAELNYWRESYTDMAQAIFWVKIMAIPNGITPIFMYYGNAQADTTSNGPSAFLFFDDFETYGVGSIIDGQGIWYTDDGLNSYAVVNENCYSGSHCLKSHDVSSKAAIVNQTYDGNVLLNYRAKLTDKGNQTTSDFNMTVYESPSNGGNWDRMQHRGLISQTNWGQTIKNINDDTGRQININAWQQFKIGYYNNNRLDIWIDDYYLAHNIQTYVNNINYFYIYNDENDRGYYDLIYIRKYSPPEPYVYGFGIEDGRPDGASTYLANIPFIMAGGKIIGYDANEQPVYKYTAVYSTDYNGLIYIENLEWDSYTFTLPEDSSYNIGETVPIQPLNLMPATTSLITLGLNPKSSHAALIIVKDIDENPLANATVNISAPSQGLNEEKTTNESGQVFFDNWAAAETTLQITLIDYEIYLDTFDLYGYHIEQVIMIAP</sequence>
<keyword evidence="1" id="KW-0472">Membrane</keyword>
<dbReference type="AlphaFoldDB" id="A0A2M6XSL9"/>
<dbReference type="SUPFAM" id="SSF49478">
    <property type="entry name" value="Cna protein B-type domain"/>
    <property type="match status" value="1"/>
</dbReference>
<dbReference type="Pfam" id="PF07963">
    <property type="entry name" value="N_methyl"/>
    <property type="match status" value="1"/>
</dbReference>
<gene>
    <name evidence="3" type="ORF">COT27_02040</name>
</gene>
<protein>
    <recommendedName>
        <fullName evidence="2">DUF2341 domain-containing protein</fullName>
    </recommendedName>
</protein>
<name>A0A2M6XSL9_9BACT</name>
<dbReference type="InterPro" id="IPR008969">
    <property type="entry name" value="CarboxyPept-like_regulatory"/>
</dbReference>
<keyword evidence="1" id="KW-0812">Transmembrane</keyword>
<evidence type="ECO:0000259" key="2">
    <source>
        <dbReference type="Pfam" id="PF10102"/>
    </source>
</evidence>
<reference evidence="4" key="1">
    <citation type="submission" date="2017-09" db="EMBL/GenBank/DDBJ databases">
        <title>Depth-based differentiation of microbial function through sediment-hosted aquifers and enrichment of novel symbionts in the deep terrestrial subsurface.</title>
        <authorList>
            <person name="Probst A.J."/>
            <person name="Ladd B."/>
            <person name="Jarett J.K."/>
            <person name="Geller-Mcgrath D.E."/>
            <person name="Sieber C.M.K."/>
            <person name="Emerson J.B."/>
            <person name="Anantharaman K."/>
            <person name="Thomas B.C."/>
            <person name="Malmstrom R."/>
            <person name="Stieglmeier M."/>
            <person name="Klingl A."/>
            <person name="Woyke T."/>
            <person name="Ryan C.M."/>
            <person name="Banfield J.F."/>
        </authorList>
    </citation>
    <scope>NUCLEOTIDE SEQUENCE [LARGE SCALE GENOMIC DNA]</scope>
</reference>
<evidence type="ECO:0000313" key="4">
    <source>
        <dbReference type="Proteomes" id="UP000230586"/>
    </source>
</evidence>
<dbReference type="Proteomes" id="UP000230586">
    <property type="component" value="Unassembled WGS sequence"/>
</dbReference>
<dbReference type="InterPro" id="IPR012902">
    <property type="entry name" value="N_methyl_site"/>
</dbReference>
<evidence type="ECO:0000313" key="3">
    <source>
        <dbReference type="EMBL" id="PIU10627.1"/>
    </source>
</evidence>
<keyword evidence="1" id="KW-1133">Transmembrane helix</keyword>
<dbReference type="Pfam" id="PF10102">
    <property type="entry name" value="DUF2341"/>
    <property type="match status" value="1"/>
</dbReference>
<dbReference type="EMBL" id="PEXX01000037">
    <property type="protein sequence ID" value="PIU10627.1"/>
    <property type="molecule type" value="Genomic_DNA"/>
</dbReference>
<comment type="caution">
    <text evidence="3">The sequence shown here is derived from an EMBL/GenBank/DDBJ whole genome shotgun (WGS) entry which is preliminary data.</text>
</comment>
<dbReference type="InterPro" id="IPR018765">
    <property type="entry name" value="DUF2341"/>
</dbReference>
<evidence type="ECO:0000256" key="1">
    <source>
        <dbReference type="SAM" id="Phobius"/>
    </source>
</evidence>
<proteinExistence type="predicted"/>
<feature type="transmembrane region" description="Helical" evidence="1">
    <location>
        <begin position="20"/>
        <end position="40"/>
    </location>
</feature>
<dbReference type="SUPFAM" id="SSF49464">
    <property type="entry name" value="Carboxypeptidase regulatory domain-like"/>
    <property type="match status" value="1"/>
</dbReference>
<accession>A0A2M6XSL9</accession>